<gene>
    <name evidence="2" type="ORF">C1SCF055_LOCUS44472</name>
</gene>
<evidence type="ECO:0000313" key="3">
    <source>
        <dbReference type="EMBL" id="CAL1173396.1"/>
    </source>
</evidence>
<dbReference type="AlphaFoldDB" id="A0A9P1GSJ2"/>
<dbReference type="EMBL" id="CAMXCT030006786">
    <property type="protein sequence ID" value="CAL4807333.1"/>
    <property type="molecule type" value="Genomic_DNA"/>
</dbReference>
<reference evidence="3" key="2">
    <citation type="submission" date="2024-04" db="EMBL/GenBank/DDBJ databases">
        <authorList>
            <person name="Chen Y."/>
            <person name="Shah S."/>
            <person name="Dougan E. K."/>
            <person name="Thang M."/>
            <person name="Chan C."/>
        </authorList>
    </citation>
    <scope>NUCLEOTIDE SEQUENCE [LARGE SCALE GENOMIC DNA]</scope>
</reference>
<organism evidence="2">
    <name type="scientific">Cladocopium goreaui</name>
    <dbReference type="NCBI Taxonomy" id="2562237"/>
    <lineage>
        <taxon>Eukaryota</taxon>
        <taxon>Sar</taxon>
        <taxon>Alveolata</taxon>
        <taxon>Dinophyceae</taxon>
        <taxon>Suessiales</taxon>
        <taxon>Symbiodiniaceae</taxon>
        <taxon>Cladocopium</taxon>
    </lineage>
</organism>
<evidence type="ECO:0000313" key="5">
    <source>
        <dbReference type="Proteomes" id="UP001152797"/>
    </source>
</evidence>
<sequence>MDGDDGFVELRRLSGVESRQVLLDRRLVELDAQVQALQEQHFAQSFATECGHRAVALGAHRALKTAKEVAEEGEWKKCMEVLGIDADSESRRTSSRLQEELVSVSRRIEELGERMEVHLANGFRSGDTTRLETRLSSLEQAHRKLAVGAQRALRMALSVQERQDGLEVAEEFERCFSSSSLNDDVGRPDLSERRLEEQDQRLEQILTIVDALADRVSDTGASVQALAEGKSSDPSSVIHEELRDKVEELEGNLYGLAAQVQSQVDHKGRVATLRLMDQQQEKHHVRSLEHLELALQALDTRLERSLTEVAQKLHVMQDAEDEQQVALRHLAQQLPEVSKRLDQLWAQCQLYFPRLQEQEVHFGFFRASFEAHKQQMLDLSEGLERKSLSSSWREKRPEADKCTVAAIENPQ</sequence>
<dbReference type="EMBL" id="CAMXCT020006786">
    <property type="protein sequence ID" value="CAL1173396.1"/>
    <property type="molecule type" value="Genomic_DNA"/>
</dbReference>
<dbReference type="OrthoDB" id="426199at2759"/>
<feature type="region of interest" description="Disordered" evidence="1">
    <location>
        <begin position="388"/>
        <end position="411"/>
    </location>
</feature>
<evidence type="ECO:0000313" key="4">
    <source>
        <dbReference type="EMBL" id="CAL4807333.1"/>
    </source>
</evidence>
<protein>
    <submittedName>
        <fullName evidence="4">Sodium channel protein 60E</fullName>
    </submittedName>
</protein>
<feature type="compositionally biased region" description="Basic and acidic residues" evidence="1">
    <location>
        <begin position="388"/>
        <end position="401"/>
    </location>
</feature>
<dbReference type="Proteomes" id="UP001152797">
    <property type="component" value="Unassembled WGS sequence"/>
</dbReference>
<keyword evidence="4" id="KW-0406">Ion transport</keyword>
<keyword evidence="4" id="KW-0407">Ion channel</keyword>
<name>A0A9P1GSJ2_9DINO</name>
<keyword evidence="4" id="KW-0813">Transport</keyword>
<dbReference type="GO" id="GO:0034220">
    <property type="term" value="P:monoatomic ion transmembrane transport"/>
    <property type="evidence" value="ECO:0007669"/>
    <property type="project" value="UniProtKB-KW"/>
</dbReference>
<keyword evidence="5" id="KW-1185">Reference proteome</keyword>
<reference evidence="2" key="1">
    <citation type="submission" date="2022-10" db="EMBL/GenBank/DDBJ databases">
        <authorList>
            <person name="Chen Y."/>
            <person name="Dougan E. K."/>
            <person name="Chan C."/>
            <person name="Rhodes N."/>
            <person name="Thang M."/>
        </authorList>
    </citation>
    <scope>NUCLEOTIDE SEQUENCE</scope>
</reference>
<evidence type="ECO:0000256" key="1">
    <source>
        <dbReference type="SAM" id="MobiDB-lite"/>
    </source>
</evidence>
<evidence type="ECO:0000313" key="2">
    <source>
        <dbReference type="EMBL" id="CAI4020021.1"/>
    </source>
</evidence>
<dbReference type="EMBL" id="CAMXCT010006786">
    <property type="protein sequence ID" value="CAI4020021.1"/>
    <property type="molecule type" value="Genomic_DNA"/>
</dbReference>
<proteinExistence type="predicted"/>
<comment type="caution">
    <text evidence="2">The sequence shown here is derived from an EMBL/GenBank/DDBJ whole genome shotgun (WGS) entry which is preliminary data.</text>
</comment>
<accession>A0A9P1GSJ2</accession>